<dbReference type="InterPro" id="IPR000659">
    <property type="entry name" value="Pyridox_Oxase"/>
</dbReference>
<feature type="binding site" evidence="5">
    <location>
        <position position="190"/>
    </location>
    <ligand>
        <name>FMN</name>
        <dbReference type="ChEBI" id="CHEBI:58210"/>
    </ligand>
</feature>
<keyword evidence="9" id="KW-1185">Reference proteome</keyword>
<feature type="binding site" evidence="5">
    <location>
        <position position="88"/>
    </location>
    <ligand>
        <name>FMN</name>
        <dbReference type="ChEBI" id="CHEBI:58210"/>
    </ligand>
</feature>
<dbReference type="InterPro" id="IPR012349">
    <property type="entry name" value="Split_barrel_FMN-bd"/>
</dbReference>
<dbReference type="InterPro" id="IPR011576">
    <property type="entry name" value="Pyridox_Oxase_N"/>
</dbReference>
<evidence type="ECO:0000256" key="2">
    <source>
        <dbReference type="ARBA" id="ARBA00022630"/>
    </source>
</evidence>
<dbReference type="GO" id="GO:0008615">
    <property type="term" value="P:pyridoxine biosynthetic process"/>
    <property type="evidence" value="ECO:0007669"/>
    <property type="project" value="InterPro"/>
</dbReference>
<evidence type="ECO:0000256" key="3">
    <source>
        <dbReference type="ARBA" id="ARBA00022643"/>
    </source>
</evidence>
<feature type="domain" description="Pyridoxamine 5'-phosphate oxidase N-terminal" evidence="6">
    <location>
        <begin position="38"/>
        <end position="151"/>
    </location>
</feature>
<feature type="binding site" evidence="5">
    <location>
        <position position="110"/>
    </location>
    <ligand>
        <name>FMN</name>
        <dbReference type="ChEBI" id="CHEBI:58210"/>
    </ligand>
</feature>
<keyword evidence="3 5" id="KW-0288">FMN</keyword>
<accession>A0A2U1TEC6</accession>
<feature type="binding site" evidence="5">
    <location>
        <begin position="145"/>
        <end position="146"/>
    </location>
    <ligand>
        <name>FMN</name>
        <dbReference type="ChEBI" id="CHEBI:58210"/>
    </ligand>
</feature>
<evidence type="ECO:0000259" key="6">
    <source>
        <dbReference type="Pfam" id="PF01243"/>
    </source>
</evidence>
<dbReference type="GO" id="GO:0010181">
    <property type="term" value="F:FMN binding"/>
    <property type="evidence" value="ECO:0007669"/>
    <property type="project" value="InterPro"/>
</dbReference>
<protein>
    <submittedName>
        <fullName evidence="8">Pyridoxamine 5'-phosphate oxidase</fullName>
    </submittedName>
</protein>
<proteinExistence type="inferred from homology"/>
<sequence length="217" mass="24429">MSHLRETLRSIPSFPADLPVFDWERAPEQPADLFAGWLTEAVDAGVPAPHAMTLSTSEPDGRVTARTLVLKDIDEHGWVFASRDDSPKARDLGANPFAALTFFWPQLGRQVRVTGAARKGARADSEEDFLARPETSRAAAFVGHQSEPLDSPETYRDALEDAVSLVTRDPSRVDRNWSTWAVIADEVEFWQASRDRGHLRLKYRLHGRSWERGLLWP</sequence>
<comment type="cofactor">
    <cofactor evidence="5">
        <name>FMN</name>
        <dbReference type="ChEBI" id="CHEBI:58210"/>
    </cofactor>
    <text evidence="5">Binds 1 FMN per subunit.</text>
</comment>
<dbReference type="Pfam" id="PF01243">
    <property type="entry name" value="PNPOx_N"/>
    <property type="match status" value="1"/>
</dbReference>
<reference evidence="9" key="1">
    <citation type="submission" date="2018-04" db="EMBL/GenBank/DDBJ databases">
        <authorList>
            <person name="Liu S."/>
            <person name="Wang Z."/>
            <person name="Li J."/>
        </authorList>
    </citation>
    <scope>NUCLEOTIDE SEQUENCE [LARGE SCALE GENOMIC DNA]</scope>
    <source>
        <strain evidence="9">622</strain>
    </source>
</reference>
<feature type="domain" description="Pyridoxine 5'-phosphate oxidase dimerisation C-terminal" evidence="7">
    <location>
        <begin position="177"/>
        <end position="217"/>
    </location>
</feature>
<dbReference type="Gene3D" id="2.30.110.10">
    <property type="entry name" value="Electron Transport, Fmn-binding Protein, Chain A"/>
    <property type="match status" value="1"/>
</dbReference>
<dbReference type="InterPro" id="IPR019576">
    <property type="entry name" value="Pyridoxamine_oxidase_dimer_C"/>
</dbReference>
<evidence type="ECO:0000256" key="5">
    <source>
        <dbReference type="PIRSR" id="PIRSR000190-2"/>
    </source>
</evidence>
<feature type="binding site" evidence="5">
    <location>
        <position position="200"/>
    </location>
    <ligand>
        <name>FMN</name>
        <dbReference type="ChEBI" id="CHEBI:58210"/>
    </ligand>
</feature>
<dbReference type="NCBIfam" id="NF004231">
    <property type="entry name" value="PRK05679.1"/>
    <property type="match status" value="1"/>
</dbReference>
<gene>
    <name evidence="8" type="primary">pdxH</name>
    <name evidence="8" type="ORF">DF223_06295</name>
</gene>
<keyword evidence="2" id="KW-0285">Flavoprotein</keyword>
<dbReference type="Pfam" id="PF10590">
    <property type="entry name" value="PNP_phzG_C"/>
    <property type="match status" value="1"/>
</dbReference>
<keyword evidence="4" id="KW-0560">Oxidoreductase</keyword>
<evidence type="ECO:0000313" key="9">
    <source>
        <dbReference type="Proteomes" id="UP000244962"/>
    </source>
</evidence>
<evidence type="ECO:0000256" key="1">
    <source>
        <dbReference type="ARBA" id="ARBA00007301"/>
    </source>
</evidence>
<name>A0A2U1TEC6_9MICO</name>
<evidence type="ECO:0000259" key="7">
    <source>
        <dbReference type="Pfam" id="PF10590"/>
    </source>
</evidence>
<dbReference type="PANTHER" id="PTHR10851:SF0">
    <property type="entry name" value="PYRIDOXINE-5'-PHOSPHATE OXIDASE"/>
    <property type="match status" value="1"/>
</dbReference>
<comment type="similarity">
    <text evidence="1">Belongs to the pyridoxamine 5'-phosphate oxidase family.</text>
</comment>
<dbReference type="Proteomes" id="UP000244962">
    <property type="component" value="Unassembled WGS sequence"/>
</dbReference>
<dbReference type="PANTHER" id="PTHR10851">
    <property type="entry name" value="PYRIDOXINE-5-PHOSPHATE OXIDASE"/>
    <property type="match status" value="1"/>
</dbReference>
<dbReference type="EMBL" id="QEFB01000005">
    <property type="protein sequence ID" value="PWC07242.1"/>
    <property type="molecule type" value="Genomic_DNA"/>
</dbReference>
<evidence type="ECO:0000256" key="4">
    <source>
        <dbReference type="ARBA" id="ARBA00023002"/>
    </source>
</evidence>
<organism evidence="8 9">
    <name type="scientific">Mycetocola zhujimingii</name>
    <dbReference type="NCBI Taxonomy" id="2079792"/>
    <lineage>
        <taxon>Bacteria</taxon>
        <taxon>Bacillati</taxon>
        <taxon>Actinomycetota</taxon>
        <taxon>Actinomycetes</taxon>
        <taxon>Micrococcales</taxon>
        <taxon>Microbacteriaceae</taxon>
        <taxon>Mycetocola</taxon>
    </lineage>
</organism>
<evidence type="ECO:0000313" key="8">
    <source>
        <dbReference type="EMBL" id="PWC07242.1"/>
    </source>
</evidence>
<comment type="caution">
    <text evidence="8">The sequence shown here is derived from an EMBL/GenBank/DDBJ whole genome shotgun (WGS) entry which is preliminary data.</text>
</comment>
<dbReference type="AlphaFoldDB" id="A0A2U1TEC6"/>
<feature type="binding site" evidence="5">
    <location>
        <begin position="66"/>
        <end position="71"/>
    </location>
    <ligand>
        <name>FMN</name>
        <dbReference type="ChEBI" id="CHEBI:58210"/>
    </ligand>
</feature>
<dbReference type="SUPFAM" id="SSF50475">
    <property type="entry name" value="FMN-binding split barrel"/>
    <property type="match status" value="1"/>
</dbReference>
<dbReference type="RefSeq" id="WP_108962591.1">
    <property type="nucleotide sequence ID" value="NZ_QEFB01000005.1"/>
</dbReference>
<dbReference type="GO" id="GO:0004733">
    <property type="term" value="F:pyridoxamine phosphate oxidase activity"/>
    <property type="evidence" value="ECO:0007669"/>
    <property type="project" value="InterPro"/>
</dbReference>
<dbReference type="PIRSF" id="PIRSF000190">
    <property type="entry name" value="Pyd_amn-ph_oxd"/>
    <property type="match status" value="1"/>
</dbReference>